<protein>
    <recommendedName>
        <fullName evidence="3">Bromo domain-containing protein</fullName>
    </recommendedName>
</protein>
<keyword evidence="1 2" id="KW-0103">Bromodomain</keyword>
<sequence length="70" mass="7772">FLEPVDPSKVAGYAEAIKRPMDFGTITTKVAKGKYRSLEEFAADFHLVISNAKSFNPPGTIYHAEAERIE</sequence>
<dbReference type="InParanoid" id="W4JUS5"/>
<organism evidence="4 5">
    <name type="scientific">Heterobasidion irregulare (strain TC 32-1)</name>
    <dbReference type="NCBI Taxonomy" id="747525"/>
    <lineage>
        <taxon>Eukaryota</taxon>
        <taxon>Fungi</taxon>
        <taxon>Dikarya</taxon>
        <taxon>Basidiomycota</taxon>
        <taxon>Agaricomycotina</taxon>
        <taxon>Agaricomycetes</taxon>
        <taxon>Russulales</taxon>
        <taxon>Bondarzewiaceae</taxon>
        <taxon>Heterobasidion</taxon>
        <taxon>Heterobasidion annosum species complex</taxon>
    </lineage>
</organism>
<dbReference type="GO" id="GO:0006325">
    <property type="term" value="P:chromatin organization"/>
    <property type="evidence" value="ECO:0007669"/>
    <property type="project" value="UniProtKB-ARBA"/>
</dbReference>
<evidence type="ECO:0000259" key="3">
    <source>
        <dbReference type="PROSITE" id="PS50014"/>
    </source>
</evidence>
<dbReference type="KEGG" id="hir:HETIRDRAFT_28761"/>
<dbReference type="CDD" id="cd04369">
    <property type="entry name" value="Bromodomain"/>
    <property type="match status" value="1"/>
</dbReference>
<dbReference type="SMART" id="SM00297">
    <property type="entry name" value="BROMO"/>
    <property type="match status" value="1"/>
</dbReference>
<dbReference type="RefSeq" id="XP_009551141.1">
    <property type="nucleotide sequence ID" value="XM_009552846.1"/>
</dbReference>
<dbReference type="HOGENOM" id="CLU_129458_3_0_1"/>
<feature type="non-terminal residue" evidence="4">
    <location>
        <position position="1"/>
    </location>
</feature>
<dbReference type="InterPro" id="IPR001487">
    <property type="entry name" value="Bromodomain"/>
</dbReference>
<evidence type="ECO:0000313" key="5">
    <source>
        <dbReference type="Proteomes" id="UP000030671"/>
    </source>
</evidence>
<dbReference type="PROSITE" id="PS50014">
    <property type="entry name" value="BROMODOMAIN_2"/>
    <property type="match status" value="1"/>
</dbReference>
<dbReference type="InterPro" id="IPR051831">
    <property type="entry name" value="Bromodomain_contain_prot"/>
</dbReference>
<gene>
    <name evidence="4" type="ORF">HETIRDRAFT_28761</name>
</gene>
<dbReference type="SUPFAM" id="SSF47370">
    <property type="entry name" value="Bromodomain"/>
    <property type="match status" value="1"/>
</dbReference>
<dbReference type="PANTHER" id="PTHR22881">
    <property type="entry name" value="BROMODOMAIN CONTAINING PROTEIN"/>
    <property type="match status" value="1"/>
</dbReference>
<dbReference type="PRINTS" id="PR00503">
    <property type="entry name" value="BROMODOMAIN"/>
</dbReference>
<dbReference type="EMBL" id="KI925464">
    <property type="protein sequence ID" value="ETW76825.1"/>
    <property type="molecule type" value="Genomic_DNA"/>
</dbReference>
<accession>W4JUS5</accession>
<dbReference type="Pfam" id="PF00439">
    <property type="entry name" value="Bromodomain"/>
    <property type="match status" value="1"/>
</dbReference>
<name>W4JUS5_HETIT</name>
<dbReference type="OrthoDB" id="21449at2759"/>
<keyword evidence="5" id="KW-1185">Reference proteome</keyword>
<feature type="domain" description="Bromo" evidence="3">
    <location>
        <begin position="1"/>
        <end position="63"/>
    </location>
</feature>
<dbReference type="Gene3D" id="1.20.920.10">
    <property type="entry name" value="Bromodomain-like"/>
    <property type="match status" value="1"/>
</dbReference>
<dbReference type="AlphaFoldDB" id="W4JUS5"/>
<dbReference type="Proteomes" id="UP000030671">
    <property type="component" value="Unassembled WGS sequence"/>
</dbReference>
<evidence type="ECO:0000313" key="4">
    <source>
        <dbReference type="EMBL" id="ETW76825.1"/>
    </source>
</evidence>
<evidence type="ECO:0000256" key="1">
    <source>
        <dbReference type="ARBA" id="ARBA00023117"/>
    </source>
</evidence>
<dbReference type="PANTHER" id="PTHR22881:SF27">
    <property type="entry name" value="BROMODOMAIN CONTAINING 7_9"/>
    <property type="match status" value="1"/>
</dbReference>
<proteinExistence type="predicted"/>
<dbReference type="InterPro" id="IPR036427">
    <property type="entry name" value="Bromodomain-like_sf"/>
</dbReference>
<dbReference type="STRING" id="747525.W4JUS5"/>
<evidence type="ECO:0000256" key="2">
    <source>
        <dbReference type="PROSITE-ProRule" id="PRU00035"/>
    </source>
</evidence>
<reference evidence="4 5" key="1">
    <citation type="journal article" date="2012" name="New Phytol.">
        <title>Insight into trade-off between wood decay and parasitism from the genome of a fungal forest pathogen.</title>
        <authorList>
            <person name="Olson A."/>
            <person name="Aerts A."/>
            <person name="Asiegbu F."/>
            <person name="Belbahri L."/>
            <person name="Bouzid O."/>
            <person name="Broberg A."/>
            <person name="Canback B."/>
            <person name="Coutinho P.M."/>
            <person name="Cullen D."/>
            <person name="Dalman K."/>
            <person name="Deflorio G."/>
            <person name="van Diepen L.T."/>
            <person name="Dunand C."/>
            <person name="Duplessis S."/>
            <person name="Durling M."/>
            <person name="Gonthier P."/>
            <person name="Grimwood J."/>
            <person name="Fossdal C.G."/>
            <person name="Hansson D."/>
            <person name="Henrissat B."/>
            <person name="Hietala A."/>
            <person name="Himmelstrand K."/>
            <person name="Hoffmeister D."/>
            <person name="Hogberg N."/>
            <person name="James T.Y."/>
            <person name="Karlsson M."/>
            <person name="Kohler A."/>
            <person name="Kues U."/>
            <person name="Lee Y.H."/>
            <person name="Lin Y.C."/>
            <person name="Lind M."/>
            <person name="Lindquist E."/>
            <person name="Lombard V."/>
            <person name="Lucas S."/>
            <person name="Lunden K."/>
            <person name="Morin E."/>
            <person name="Murat C."/>
            <person name="Park J."/>
            <person name="Raffaello T."/>
            <person name="Rouze P."/>
            <person name="Salamov A."/>
            <person name="Schmutz J."/>
            <person name="Solheim H."/>
            <person name="Stahlberg J."/>
            <person name="Velez H."/>
            <person name="de Vries R.P."/>
            <person name="Wiebenga A."/>
            <person name="Woodward S."/>
            <person name="Yakovlev I."/>
            <person name="Garbelotto M."/>
            <person name="Martin F."/>
            <person name="Grigoriev I.V."/>
            <person name="Stenlid J."/>
        </authorList>
    </citation>
    <scope>NUCLEOTIDE SEQUENCE [LARGE SCALE GENOMIC DNA]</scope>
    <source>
        <strain evidence="4 5">TC 32-1</strain>
    </source>
</reference>
<dbReference type="GeneID" id="20669295"/>
<feature type="non-terminal residue" evidence="4">
    <location>
        <position position="70"/>
    </location>
</feature>
<dbReference type="eggNOG" id="KOG0955">
    <property type="taxonomic scope" value="Eukaryota"/>
</dbReference>